<evidence type="ECO:0000313" key="6">
    <source>
        <dbReference type="Proteomes" id="UP001165136"/>
    </source>
</evidence>
<dbReference type="InterPro" id="IPR004474">
    <property type="entry name" value="LytR_CpsA_psr"/>
</dbReference>
<dbReference type="EMBL" id="BSTI01000007">
    <property type="protein sequence ID" value="GLY66975.1"/>
    <property type="molecule type" value="Genomic_DNA"/>
</dbReference>
<dbReference type="NCBIfam" id="TIGR00350">
    <property type="entry name" value="lytR_cpsA_psr"/>
    <property type="match status" value="1"/>
</dbReference>
<feature type="domain" description="Cell envelope-related transcriptional attenuator" evidence="3">
    <location>
        <begin position="79"/>
        <end position="248"/>
    </location>
</feature>
<dbReference type="AlphaFoldDB" id="A0A9W6R236"/>
<comment type="caution">
    <text evidence="5">The sequence shown here is derived from an EMBL/GenBank/DDBJ whole genome shotgun (WGS) entry which is preliminary data.</text>
</comment>
<accession>A0A9W6R236</accession>
<keyword evidence="6" id="KW-1185">Reference proteome</keyword>
<evidence type="ECO:0000259" key="4">
    <source>
        <dbReference type="Pfam" id="PF13399"/>
    </source>
</evidence>
<proteinExistence type="inferred from homology"/>
<feature type="compositionally biased region" description="Low complexity" evidence="2">
    <location>
        <begin position="457"/>
        <end position="469"/>
    </location>
</feature>
<feature type="domain" description="LytR/CpsA/Psr regulator C-terminal" evidence="4">
    <location>
        <begin position="358"/>
        <end position="442"/>
    </location>
</feature>
<dbReference type="Pfam" id="PF13399">
    <property type="entry name" value="LytR_C"/>
    <property type="match status" value="1"/>
</dbReference>
<dbReference type="Gene3D" id="3.40.630.190">
    <property type="entry name" value="LCP protein"/>
    <property type="match status" value="1"/>
</dbReference>
<dbReference type="Pfam" id="PF03816">
    <property type="entry name" value="LytR_cpsA_psr"/>
    <property type="match status" value="1"/>
</dbReference>
<name>A0A9W6R236_9PSEU</name>
<gene>
    <name evidence="5" type="ORF">Atai01_35940</name>
</gene>
<evidence type="ECO:0000256" key="2">
    <source>
        <dbReference type="SAM" id="MobiDB-lite"/>
    </source>
</evidence>
<evidence type="ECO:0000259" key="3">
    <source>
        <dbReference type="Pfam" id="PF03816"/>
    </source>
</evidence>
<evidence type="ECO:0000313" key="5">
    <source>
        <dbReference type="EMBL" id="GLY66975.1"/>
    </source>
</evidence>
<reference evidence="5" key="1">
    <citation type="submission" date="2023-03" db="EMBL/GenBank/DDBJ databases">
        <title>Amycolatopsis taiwanensis NBRC 103393.</title>
        <authorList>
            <person name="Ichikawa N."/>
            <person name="Sato H."/>
            <person name="Tonouchi N."/>
        </authorList>
    </citation>
    <scope>NUCLEOTIDE SEQUENCE</scope>
    <source>
        <strain evidence="5">NBRC 103393</strain>
    </source>
</reference>
<organism evidence="5 6">
    <name type="scientific">Amycolatopsis taiwanensis</name>
    <dbReference type="NCBI Taxonomy" id="342230"/>
    <lineage>
        <taxon>Bacteria</taxon>
        <taxon>Bacillati</taxon>
        <taxon>Actinomycetota</taxon>
        <taxon>Actinomycetes</taxon>
        <taxon>Pseudonocardiales</taxon>
        <taxon>Pseudonocardiaceae</taxon>
        <taxon>Amycolatopsis</taxon>
    </lineage>
</organism>
<protein>
    <submittedName>
        <fullName evidence="5">LytTR family transcriptional regulator</fullName>
    </submittedName>
</protein>
<dbReference type="PANTHER" id="PTHR33392">
    <property type="entry name" value="POLYISOPRENYL-TEICHOIC ACID--PEPTIDOGLYCAN TEICHOIC ACID TRANSFERASE TAGU"/>
    <property type="match status" value="1"/>
</dbReference>
<sequence>MVSLLVFGVTFLGWAQLHRLISGLSIADVIDPGAAAGTADEQNILLVGLDTRTDAQGNPLPQSILDQLHAGGSGDGGDNTDTMILIHVPAGGGNVVAFSIPRDSYVRLAGGYGMHKINSAYTYAQVAAADSLRARGVGGAQLNVEAAQAGAKNAIQTVQQFTGLTINHFASVNLVGFYDISQAVGGVPVCLNAPVDDSYSGARFPAGPQTVSGAQALAFVRQRHGLPDGDLDRIRRQQAFMASMARTVLSAGTLANPAKLNQLVDALKRSVTIDQGWDVLSFAEQLRNLSAGKIQFQTIPVINVDYQTSDGSAVEVDPAAVKTFIARAIGAAGTVAVQSRAPDVSGGSPLSLQGTAGVTIDVDNGTGADGLAARVLGDLSGHGYTAGTTANVASRTATVVEYASGARADAEKVAEYLGRGVGVTADPGLRSGHLRILLGSEYTGPDSQAAHDGVAGSPPSIETPPSTSNTPPPITAGGQNCVN</sequence>
<dbReference type="PANTHER" id="PTHR33392:SF6">
    <property type="entry name" value="POLYISOPRENYL-TEICHOIC ACID--PEPTIDOGLYCAN TEICHOIC ACID TRANSFERASE TAGU"/>
    <property type="match status" value="1"/>
</dbReference>
<dbReference type="Gene3D" id="3.30.70.2390">
    <property type="match status" value="1"/>
</dbReference>
<dbReference type="InterPro" id="IPR027381">
    <property type="entry name" value="LytR/CpsA/Psr_C"/>
</dbReference>
<dbReference type="Proteomes" id="UP001165136">
    <property type="component" value="Unassembled WGS sequence"/>
</dbReference>
<feature type="region of interest" description="Disordered" evidence="2">
    <location>
        <begin position="443"/>
        <end position="483"/>
    </location>
</feature>
<comment type="similarity">
    <text evidence="1">Belongs to the LytR/CpsA/Psr (LCP) family.</text>
</comment>
<dbReference type="InterPro" id="IPR050922">
    <property type="entry name" value="LytR/CpsA/Psr_CW_biosynth"/>
</dbReference>
<evidence type="ECO:0000256" key="1">
    <source>
        <dbReference type="ARBA" id="ARBA00006068"/>
    </source>
</evidence>